<proteinExistence type="predicted"/>
<organism evidence="2 3">
    <name type="scientific">Devosia yakushimensis</name>
    <dbReference type="NCBI Taxonomy" id="470028"/>
    <lineage>
        <taxon>Bacteria</taxon>
        <taxon>Pseudomonadati</taxon>
        <taxon>Pseudomonadota</taxon>
        <taxon>Alphaproteobacteria</taxon>
        <taxon>Hyphomicrobiales</taxon>
        <taxon>Devosiaceae</taxon>
        <taxon>Devosia</taxon>
    </lineage>
</organism>
<keyword evidence="3" id="KW-1185">Reference proteome</keyword>
<comment type="caution">
    <text evidence="2">The sequence shown here is derived from an EMBL/GenBank/DDBJ whole genome shotgun (WGS) entry which is preliminary data.</text>
</comment>
<sequence>MEQKSMHLRTILLAVTALASTGHTAYAAEPGTFAKAHYTTPLVNVCPNPFIIQKDWLAQAEHGGLYQMIGAGGKMSQGKYQGPLGTTGIDLVILEGGGGVGLGDGETAYSALYMGNSKAGMVPHLGFQELDNAFIFSKQFPVVGVVTPLDKSPTALFWDRATYPDGFKTIDDLKAFAASGKGKIYVSTIKRTFGKYLVDQGVPADVFIEGYRGDGENFVVNNGTWLNQGFVTGEVYKFTHGNNWAKPIDYLLMSDVGYVNYTGMLSVATNRLEELAPCLEKLVPIIQQAEVDYVTDPAEVNGLITAFNEAGNSAGYWKTDAGLMAYATKALVDSGVISNGSNDTLGDFDMARVATLFDLVKGGLDERADPAVTPESVVTNRFIDPSIGLK</sequence>
<evidence type="ECO:0008006" key="4">
    <source>
        <dbReference type="Google" id="ProtNLM"/>
    </source>
</evidence>
<accession>A0ABQ5UDN4</accession>
<dbReference type="Proteomes" id="UP001161406">
    <property type="component" value="Unassembled WGS sequence"/>
</dbReference>
<feature type="chain" id="PRO_5045633868" description="ABC transporter substrate-binding protein" evidence="1">
    <location>
        <begin position="28"/>
        <end position="390"/>
    </location>
</feature>
<protein>
    <recommendedName>
        <fullName evidence="4">ABC transporter substrate-binding protein</fullName>
    </recommendedName>
</protein>
<name>A0ABQ5UDN4_9HYPH</name>
<evidence type="ECO:0000256" key="1">
    <source>
        <dbReference type="SAM" id="SignalP"/>
    </source>
</evidence>
<feature type="signal peptide" evidence="1">
    <location>
        <begin position="1"/>
        <end position="27"/>
    </location>
</feature>
<dbReference type="RefSeq" id="WP_284390440.1">
    <property type="nucleotide sequence ID" value="NZ_BSNG01000001.1"/>
</dbReference>
<evidence type="ECO:0000313" key="3">
    <source>
        <dbReference type="Proteomes" id="UP001161406"/>
    </source>
</evidence>
<dbReference type="Gene3D" id="3.40.190.10">
    <property type="entry name" value="Periplasmic binding protein-like II"/>
    <property type="match status" value="1"/>
</dbReference>
<dbReference type="EMBL" id="BSNG01000001">
    <property type="protein sequence ID" value="GLQ10103.1"/>
    <property type="molecule type" value="Genomic_DNA"/>
</dbReference>
<reference evidence="2" key="2">
    <citation type="submission" date="2023-01" db="EMBL/GenBank/DDBJ databases">
        <title>Draft genome sequence of Devosia yakushimensis strain NBRC 103855.</title>
        <authorList>
            <person name="Sun Q."/>
            <person name="Mori K."/>
        </authorList>
    </citation>
    <scope>NUCLEOTIDE SEQUENCE</scope>
    <source>
        <strain evidence="2">NBRC 103855</strain>
    </source>
</reference>
<gene>
    <name evidence="2" type="ORF">GCM10007913_20350</name>
</gene>
<reference evidence="2" key="1">
    <citation type="journal article" date="2014" name="Int. J. Syst. Evol. Microbiol.">
        <title>Complete genome of a new Firmicutes species belonging to the dominant human colonic microbiota ('Ruminococcus bicirculans') reveals two chromosomes and a selective capacity to utilize plant glucans.</title>
        <authorList>
            <consortium name="NISC Comparative Sequencing Program"/>
            <person name="Wegmann U."/>
            <person name="Louis P."/>
            <person name="Goesmann A."/>
            <person name="Henrissat B."/>
            <person name="Duncan S.H."/>
            <person name="Flint H.J."/>
        </authorList>
    </citation>
    <scope>NUCLEOTIDE SEQUENCE</scope>
    <source>
        <strain evidence="2">NBRC 103855</strain>
    </source>
</reference>
<evidence type="ECO:0000313" key="2">
    <source>
        <dbReference type="EMBL" id="GLQ10103.1"/>
    </source>
</evidence>
<keyword evidence="1" id="KW-0732">Signal</keyword>